<sequence length="119" mass="13211">MLIMSFISSIVGHRIPGIIENPSLGKIKLCKAAAGMHANFIQKYVNSGIIIKHQKSGEGEYTFIVNKEKWNRELPESQEVAAIAGWCKVSTKNGKGKVFIYEDKDNRLIGTVVDGNYEV</sequence>
<dbReference type="Proteomes" id="UP000253570">
    <property type="component" value="Unassembled WGS sequence"/>
</dbReference>
<organism evidence="1 2">
    <name type="scientific">PS1 clade bacterium</name>
    <dbReference type="NCBI Taxonomy" id="2175152"/>
    <lineage>
        <taxon>Bacteria</taxon>
        <taxon>Pseudomonadati</taxon>
        <taxon>Pseudomonadota</taxon>
        <taxon>Alphaproteobacteria</taxon>
        <taxon>PS1 clade</taxon>
    </lineage>
</organism>
<evidence type="ECO:0000313" key="2">
    <source>
        <dbReference type="Proteomes" id="UP000253570"/>
    </source>
</evidence>
<dbReference type="AlphaFoldDB" id="A0A368DMV2"/>
<protein>
    <submittedName>
        <fullName evidence="1">Uncharacterized protein</fullName>
    </submittedName>
</protein>
<gene>
    <name evidence="1" type="ORF">DBW71_04230</name>
</gene>
<dbReference type="EMBL" id="QOQD01000009">
    <property type="protein sequence ID" value="RCL73157.1"/>
    <property type="molecule type" value="Genomic_DNA"/>
</dbReference>
<evidence type="ECO:0000313" key="1">
    <source>
        <dbReference type="EMBL" id="RCL73157.1"/>
    </source>
</evidence>
<accession>A0A368DMV2</accession>
<name>A0A368DMV2_9PROT</name>
<reference evidence="1 2" key="1">
    <citation type="journal article" date="2018" name="Microbiome">
        <title>Fine metagenomic profile of the Mediterranean stratified and mixed water columns revealed by assembly and recruitment.</title>
        <authorList>
            <person name="Haro-Moreno J.M."/>
            <person name="Lopez-Perez M."/>
            <person name="De La Torre J.R."/>
            <person name="Picazo A."/>
            <person name="Camacho A."/>
            <person name="Rodriguez-Valera F."/>
        </authorList>
    </citation>
    <scope>NUCLEOTIDE SEQUENCE [LARGE SCALE GENOMIC DNA]</scope>
    <source>
        <strain evidence="1">MED-G57</strain>
    </source>
</reference>
<proteinExistence type="predicted"/>
<comment type="caution">
    <text evidence="1">The sequence shown here is derived from an EMBL/GenBank/DDBJ whole genome shotgun (WGS) entry which is preliminary data.</text>
</comment>